<evidence type="ECO:0000256" key="2">
    <source>
        <dbReference type="ARBA" id="ARBA00018486"/>
    </source>
</evidence>
<dbReference type="Gene3D" id="3.30.70.100">
    <property type="match status" value="1"/>
</dbReference>
<proteinExistence type="inferred from homology"/>
<sequence length="146" mass="17045">MLKNEEHQIALEQVENQVTITKFNETQQYDILEQINEVPQNGYAILNHLYVNPGFETDFEQVFLNRDQHLQEVEGFQSLLFLKPQIEHLHYVIVTIWTDEVAYKNWQASNAYKGSHKNRGTHKGADKNIVNRDLSFNIGINLYGNV</sequence>
<dbReference type="InterPro" id="IPR050404">
    <property type="entry name" value="Heme-degrading_MO"/>
</dbReference>
<accession>A0A151A330</accession>
<comment type="similarity">
    <text evidence="1">Belongs to the TRAP family.</text>
</comment>
<dbReference type="RefSeq" id="WP_061854058.1">
    <property type="nucleotide sequence ID" value="NZ_JAIEWX010000002.1"/>
</dbReference>
<comment type="caution">
    <text evidence="5">The sequence shown here is derived from an EMBL/GenBank/DDBJ whole genome shotgun (WGS) entry which is preliminary data.</text>
</comment>
<dbReference type="Proteomes" id="UP000075418">
    <property type="component" value="Unassembled WGS sequence"/>
</dbReference>
<evidence type="ECO:0000256" key="3">
    <source>
        <dbReference type="ARBA" id="ARBA00032861"/>
    </source>
</evidence>
<dbReference type="InterPro" id="IPR007138">
    <property type="entry name" value="ABM_dom"/>
</dbReference>
<evidence type="ECO:0000256" key="1">
    <source>
        <dbReference type="ARBA" id="ARBA00009267"/>
    </source>
</evidence>
<dbReference type="InterPro" id="IPR011008">
    <property type="entry name" value="Dimeric_a/b-barrel"/>
</dbReference>
<organism evidence="5 6">
    <name type="scientific">Staphylococcus kloosii</name>
    <dbReference type="NCBI Taxonomy" id="29384"/>
    <lineage>
        <taxon>Bacteria</taxon>
        <taxon>Bacillati</taxon>
        <taxon>Bacillota</taxon>
        <taxon>Bacilli</taxon>
        <taxon>Bacillales</taxon>
        <taxon>Staphylococcaceae</taxon>
        <taxon>Staphylococcus</taxon>
    </lineage>
</organism>
<evidence type="ECO:0000259" key="4">
    <source>
        <dbReference type="PROSITE" id="PS51725"/>
    </source>
</evidence>
<dbReference type="PROSITE" id="PS51725">
    <property type="entry name" value="ABM"/>
    <property type="match status" value="1"/>
</dbReference>
<reference evidence="5 6" key="1">
    <citation type="submission" date="2016-02" db="EMBL/GenBank/DDBJ databases">
        <title>Draft genome sequence of hydrocarbon degrading Staphylococcus saprophyticus Strain CNV2, isolated from crude-oil contaminated soil from Noonmati Oil Refinery, Guwahati, Assam, India.</title>
        <authorList>
            <person name="Mukherjee A."/>
            <person name="Chettri B."/>
            <person name="Langpoklakpam J."/>
            <person name="Singh A.K."/>
            <person name="Chattopadhyay D.J."/>
        </authorList>
    </citation>
    <scope>NUCLEOTIDE SEQUENCE [LARGE SCALE GENOMIC DNA]</scope>
    <source>
        <strain evidence="5 6">CNV2</strain>
    </source>
</reference>
<dbReference type="AlphaFoldDB" id="A0A151A330"/>
<gene>
    <name evidence="5" type="ORF">A0131_03275</name>
</gene>
<dbReference type="PANTHER" id="PTHR34474">
    <property type="entry name" value="SIGNAL TRANSDUCTION PROTEIN TRAP"/>
    <property type="match status" value="1"/>
</dbReference>
<feature type="domain" description="ABM" evidence="4">
    <location>
        <begin position="43"/>
        <end position="131"/>
    </location>
</feature>
<dbReference type="PANTHER" id="PTHR34474:SF2">
    <property type="entry name" value="SIGNAL TRANSDUCTION PROTEIN TRAP"/>
    <property type="match status" value="1"/>
</dbReference>
<dbReference type="EMBL" id="LUGM01000002">
    <property type="protein sequence ID" value="KYH13828.1"/>
    <property type="molecule type" value="Genomic_DNA"/>
</dbReference>
<protein>
    <recommendedName>
        <fullName evidence="2">Signal transduction protein TRAP</fullName>
    </recommendedName>
    <alternativeName>
        <fullName evidence="3">Target of RNAIII-activating protein</fullName>
    </alternativeName>
</protein>
<name>A0A151A330_9STAP</name>
<keyword evidence="5" id="KW-0503">Monooxygenase</keyword>
<dbReference type="GO" id="GO:0004497">
    <property type="term" value="F:monooxygenase activity"/>
    <property type="evidence" value="ECO:0007669"/>
    <property type="project" value="UniProtKB-KW"/>
</dbReference>
<evidence type="ECO:0000313" key="5">
    <source>
        <dbReference type="EMBL" id="KYH13828.1"/>
    </source>
</evidence>
<dbReference type="Pfam" id="PF03992">
    <property type="entry name" value="ABM"/>
    <property type="match status" value="1"/>
</dbReference>
<keyword evidence="5" id="KW-0560">Oxidoreductase</keyword>
<evidence type="ECO:0000313" key="6">
    <source>
        <dbReference type="Proteomes" id="UP000075418"/>
    </source>
</evidence>
<dbReference type="SUPFAM" id="SSF54909">
    <property type="entry name" value="Dimeric alpha+beta barrel"/>
    <property type="match status" value="1"/>
</dbReference>